<dbReference type="PROSITE" id="PS51194">
    <property type="entry name" value="HELICASE_CTER"/>
    <property type="match status" value="1"/>
</dbReference>
<comment type="caution">
    <text evidence="3">The sequence shown here is derived from an EMBL/GenBank/DDBJ whole genome shotgun (WGS) entry which is preliminary data.</text>
</comment>
<keyword evidence="3" id="KW-0547">Nucleotide-binding</keyword>
<dbReference type="InterPro" id="IPR001650">
    <property type="entry name" value="Helicase_C-like"/>
</dbReference>
<dbReference type="Pfam" id="PF08463">
    <property type="entry name" value="EcoEI_R_C"/>
    <property type="match status" value="1"/>
</dbReference>
<dbReference type="PROSITE" id="PS51192">
    <property type="entry name" value="HELICASE_ATP_BIND_1"/>
    <property type="match status" value="1"/>
</dbReference>
<dbReference type="GO" id="GO:0005524">
    <property type="term" value="F:ATP binding"/>
    <property type="evidence" value="ECO:0007669"/>
    <property type="project" value="InterPro"/>
</dbReference>
<dbReference type="InterPro" id="IPR014001">
    <property type="entry name" value="Helicase_ATP-bd"/>
</dbReference>
<gene>
    <name evidence="3" type="ORF">EPJ80_10920</name>
</gene>
<dbReference type="Gene3D" id="3.40.50.300">
    <property type="entry name" value="P-loop containing nucleotide triphosphate hydrolases"/>
    <property type="match status" value="2"/>
</dbReference>
<keyword evidence="3" id="KW-0378">Hydrolase</keyword>
<dbReference type="InterPro" id="IPR006935">
    <property type="entry name" value="Helicase/UvrB_N"/>
</dbReference>
<reference evidence="3 4" key="1">
    <citation type="journal article" date="1992" name="Lakartidningen">
        <title>[Penicillin V and not amoxicillin is the first choice preparation in acute otitis].</title>
        <authorList>
            <person name="Kamme C."/>
            <person name="Lundgren K."/>
            <person name="Prellner K."/>
        </authorList>
    </citation>
    <scope>NUCLEOTIDE SEQUENCE [LARGE SCALE GENOMIC DNA]</scope>
    <source>
        <strain evidence="3 4">W1</strain>
    </source>
</reference>
<dbReference type="EMBL" id="SAXT01000006">
    <property type="protein sequence ID" value="TXJ11234.1"/>
    <property type="molecule type" value="Genomic_DNA"/>
</dbReference>
<organism evidence="3 4">
    <name type="scientific">Brachyspira aalborgi</name>
    <dbReference type="NCBI Taxonomy" id="29522"/>
    <lineage>
        <taxon>Bacteria</taxon>
        <taxon>Pseudomonadati</taxon>
        <taxon>Spirochaetota</taxon>
        <taxon>Spirochaetia</taxon>
        <taxon>Brachyspirales</taxon>
        <taxon>Brachyspiraceae</taxon>
        <taxon>Brachyspira</taxon>
    </lineage>
</organism>
<dbReference type="GO" id="GO:0003677">
    <property type="term" value="F:DNA binding"/>
    <property type="evidence" value="ECO:0007669"/>
    <property type="project" value="InterPro"/>
</dbReference>
<dbReference type="RefSeq" id="WP_147759086.1">
    <property type="nucleotide sequence ID" value="NZ_SAXT01000006.1"/>
</dbReference>
<evidence type="ECO:0000259" key="2">
    <source>
        <dbReference type="PROSITE" id="PS51194"/>
    </source>
</evidence>
<dbReference type="GO" id="GO:0016787">
    <property type="term" value="F:hydrolase activity"/>
    <property type="evidence" value="ECO:0007669"/>
    <property type="project" value="InterPro"/>
</dbReference>
<dbReference type="InterPro" id="IPR013670">
    <property type="entry name" value="EcoEI_R_C_dom"/>
</dbReference>
<dbReference type="PANTHER" id="PTHR47396">
    <property type="entry name" value="TYPE I RESTRICTION ENZYME ECOKI R PROTEIN"/>
    <property type="match status" value="1"/>
</dbReference>
<sequence length="775" mass="90636">MKKSEMTEEDIKIKYINPAIEKSGWNINKNVKFEYCFTKGKIIVRGNKTKRGERKKADYLLYYFPNKPIAVIEAKDNNHSVGDGMQQAIEYANILNVPFAYSSNGDGFLEHDMKEGKERELKINEFPSPEELWKRYKGIMNINYEQEKLITEPYYFNNKEDKTPRYYQMIAINKTVEAIAKGQNRILIVMATGTGKTYTAFQIIYRLWQSKNKRKILYLADRNILIDQTMQQDFKPFSKYMTKIEHKKLDSSYEIYMSLYQQLSGDENKEPFRDFKSDFFDLIIVDECHRGSAREDSLWRKILEYFSSATQIGMTATPKENKEVSNISYFGKPIYIYSLKRGIEDGFLAPFKVLRVGLNKDLEGYRPTEGKKDIYGNEIEDKIYDIKDFDKSIIIDDRTKVVAKRITEFLKETDRFAKTIVFCADIEHAERMRQALVNENSDMVKEDSIYIMRITGDNEEGKKQLDYFIDVESKYPVIVTTSKLLTTGVNCKTCRLIVLDNVIESMTEFKQIIGRGTRIQEDYNKEYFTIMDFRNVSKHFADPEFDGEPIQVKEISENEPIMEEENNKFEDINFIDNKNGCEFDEENKRKKYRINDVEVKILNETIQYIGDNGKLITENIIDYSKRNIIGEYATLESFINAWNKEERKQAIIEELQNKGVFIEDLRNSVKDKDIDDFDLICHIAYDKKPLTKKERAKGVKESGYLYKYEGIAREIINALLDKYMDDGISDIEDVKILKNNPFDKFGGVVKITNIFGGKEGYIKAVKDLENQIYMA</sequence>
<proteinExistence type="predicted"/>
<dbReference type="InterPro" id="IPR027417">
    <property type="entry name" value="P-loop_NTPase"/>
</dbReference>
<feature type="domain" description="Helicase ATP-binding" evidence="1">
    <location>
        <begin position="177"/>
        <end position="336"/>
    </location>
</feature>
<dbReference type="Gene3D" id="3.90.1570.30">
    <property type="match status" value="1"/>
</dbReference>
<dbReference type="NCBIfam" id="NF046051">
    <property type="entry name" value="restrict_EcoAI"/>
    <property type="match status" value="1"/>
</dbReference>
<evidence type="ECO:0000313" key="4">
    <source>
        <dbReference type="Proteomes" id="UP000325116"/>
    </source>
</evidence>
<dbReference type="Proteomes" id="UP000325116">
    <property type="component" value="Unassembled WGS sequence"/>
</dbReference>
<protein>
    <submittedName>
        <fullName evidence="3">DEAD/DEAH box helicase</fullName>
    </submittedName>
</protein>
<dbReference type="SUPFAM" id="SSF52540">
    <property type="entry name" value="P-loop containing nucleoside triphosphate hydrolases"/>
    <property type="match status" value="1"/>
</dbReference>
<feature type="domain" description="Helicase C-terminal" evidence="2">
    <location>
        <begin position="405"/>
        <end position="561"/>
    </location>
</feature>
<dbReference type="CDD" id="cd18032">
    <property type="entry name" value="DEXHc_RE_I_III_res"/>
    <property type="match status" value="1"/>
</dbReference>
<dbReference type="PANTHER" id="PTHR47396:SF1">
    <property type="entry name" value="ATP-DEPENDENT HELICASE IRC3-RELATED"/>
    <property type="match status" value="1"/>
</dbReference>
<name>A0A5C8CCE0_9SPIR</name>
<dbReference type="SMART" id="SM00487">
    <property type="entry name" value="DEXDc"/>
    <property type="match status" value="1"/>
</dbReference>
<dbReference type="InterPro" id="IPR050742">
    <property type="entry name" value="Helicase_Restrict-Modif_Enz"/>
</dbReference>
<accession>A0A5C8CCE0</accession>
<dbReference type="CDD" id="cd18799">
    <property type="entry name" value="SF2_C_EcoAI-like"/>
    <property type="match status" value="1"/>
</dbReference>
<dbReference type="AlphaFoldDB" id="A0A5C8CCE0"/>
<dbReference type="GO" id="GO:0006304">
    <property type="term" value="P:DNA modification"/>
    <property type="evidence" value="ECO:0007669"/>
    <property type="project" value="InterPro"/>
</dbReference>
<dbReference type="Pfam" id="PF04851">
    <property type="entry name" value="ResIII"/>
    <property type="match status" value="1"/>
</dbReference>
<evidence type="ECO:0000313" key="3">
    <source>
        <dbReference type="EMBL" id="TXJ11234.1"/>
    </source>
</evidence>
<dbReference type="GO" id="GO:0005829">
    <property type="term" value="C:cytosol"/>
    <property type="evidence" value="ECO:0007669"/>
    <property type="project" value="TreeGrafter"/>
</dbReference>
<dbReference type="GO" id="GO:0004386">
    <property type="term" value="F:helicase activity"/>
    <property type="evidence" value="ECO:0007669"/>
    <property type="project" value="UniProtKB-KW"/>
</dbReference>
<dbReference type="Pfam" id="PF00271">
    <property type="entry name" value="Helicase_C"/>
    <property type="match status" value="1"/>
</dbReference>
<keyword evidence="3" id="KW-0067">ATP-binding</keyword>
<keyword evidence="3" id="KW-0347">Helicase</keyword>
<evidence type="ECO:0000259" key="1">
    <source>
        <dbReference type="PROSITE" id="PS51192"/>
    </source>
</evidence>